<proteinExistence type="predicted"/>
<dbReference type="AlphaFoldDB" id="A6T895"/>
<organism evidence="1 2">
    <name type="scientific">Klebsiella pneumoniae subsp. pneumoniae (strain ATCC 700721 / MGH 78578)</name>
    <dbReference type="NCBI Taxonomy" id="272620"/>
    <lineage>
        <taxon>Bacteria</taxon>
        <taxon>Pseudomonadati</taxon>
        <taxon>Pseudomonadota</taxon>
        <taxon>Gammaproteobacteria</taxon>
        <taxon>Enterobacterales</taxon>
        <taxon>Enterobacteriaceae</taxon>
        <taxon>Klebsiella/Raoultella group</taxon>
        <taxon>Klebsiella</taxon>
        <taxon>Klebsiella pneumoniae complex</taxon>
    </lineage>
</organism>
<dbReference type="NCBIfam" id="NF041288">
    <property type="entry name" value="YdaE_coli"/>
    <property type="match status" value="1"/>
</dbReference>
<evidence type="ECO:0008006" key="3">
    <source>
        <dbReference type="Google" id="ProtNLM"/>
    </source>
</evidence>
<dbReference type="HOGENOM" id="CLU_2069985_0_0_6"/>
<dbReference type="KEGG" id="kpn:KPN_01384"/>
<dbReference type="Proteomes" id="UP000000265">
    <property type="component" value="Chromosome"/>
</dbReference>
<accession>A6T895</accession>
<dbReference type="Pfam" id="PF07358">
    <property type="entry name" value="DUF1482"/>
    <property type="match status" value="1"/>
</dbReference>
<name>A6T895_KLEP7</name>
<dbReference type="EnsemblBacteria" id="ABR76816">
    <property type="protein sequence ID" value="ABR76816"/>
    <property type="gene ID" value="KPN_01384"/>
</dbReference>
<gene>
    <name evidence="1" type="ORF">KPN_01384</name>
</gene>
<dbReference type="PaxDb" id="272620-KPN_01384"/>
<dbReference type="InterPro" id="IPR047842">
    <property type="entry name" value="YdaE-like"/>
</dbReference>
<dbReference type="STRING" id="272620.KPN_01384"/>
<evidence type="ECO:0000313" key="1">
    <source>
        <dbReference type="EMBL" id="ABR76816.1"/>
    </source>
</evidence>
<dbReference type="EMBL" id="CP000647">
    <property type="protein sequence ID" value="ABR76816.1"/>
    <property type="molecule type" value="Genomic_DNA"/>
</dbReference>
<sequence>MSTMFALVLTVSMLTGGNQDVLLGVYDTENDCKAAAEEQHVKAECYPLKGVLDEHPAGFTVQMKGEGMQKKCGYCRKAIEGKPVVSTLLYLQGNQLARKEKEYCSERCASYDQMAHEG</sequence>
<reference evidence="1 2" key="1">
    <citation type="journal article" date="2001" name="Nature">
        <title>Complete genome sequence of Salmonella enterica serovar Typhimurium LT2.</title>
        <authorList>
            <person name="McClelland M."/>
            <person name="Sanderson K.E."/>
            <person name="Spieth J."/>
            <person name="Clifton S.W."/>
            <person name="Latreille P."/>
            <person name="Courtney L."/>
            <person name="Porwollik S."/>
            <person name="Ali J."/>
            <person name="Dante M."/>
            <person name="Du F."/>
            <person name="Hou S."/>
            <person name="Layman D."/>
            <person name="Leonard S."/>
            <person name="Nguyen C."/>
            <person name="Scott K."/>
            <person name="Holmes A."/>
            <person name="Grewal N."/>
            <person name="Mulvaney E."/>
            <person name="Ryan E."/>
            <person name="Sun H."/>
            <person name="Florea L."/>
            <person name="Miller W."/>
            <person name="Stoneking T."/>
            <person name="Nhan M."/>
            <person name="Waterston R."/>
            <person name="Wilson R.K."/>
        </authorList>
    </citation>
    <scope>NUCLEOTIDE SEQUENCE [LARGE SCALE GENOMIC DNA]</scope>
    <source>
        <strain evidence="2">ATCC 700721 / MGH 78578</strain>
    </source>
</reference>
<evidence type="ECO:0000313" key="2">
    <source>
        <dbReference type="Proteomes" id="UP000000265"/>
    </source>
</evidence>
<reference evidence="1 2" key="2">
    <citation type="submission" date="2006-09" db="EMBL/GenBank/DDBJ databases">
        <authorList>
            <consortium name="The Klebsiella pneumonia Genome Sequencing Project"/>
            <person name="McClelland M."/>
            <person name="Sanderson E.K."/>
            <person name="Spieth J."/>
            <person name="Clifton W.S."/>
            <person name="Latreille P."/>
            <person name="Sabo A."/>
            <person name="Pepin K."/>
            <person name="Bhonagiri V."/>
            <person name="Porwollik S."/>
            <person name="Ali J."/>
            <person name="Wilson R.K."/>
        </authorList>
    </citation>
    <scope>NUCLEOTIDE SEQUENCE [LARGE SCALE GENOMIC DNA]</scope>
    <source>
        <strain evidence="2">ATCC 700721 / MGH 78578</strain>
    </source>
</reference>
<protein>
    <recommendedName>
        <fullName evidence="3">DUF1482 family protein</fullName>
    </recommendedName>
</protein>
<dbReference type="InterPro" id="IPR009954">
    <property type="entry name" value="DUF1482"/>
</dbReference>